<dbReference type="CDD" id="cd23795">
    <property type="entry name" value="UBCc_UBE2G1"/>
    <property type="match status" value="1"/>
</dbReference>
<comment type="similarity">
    <text evidence="4">Belongs to the ubiquitin-conjugating enzyme family.</text>
</comment>
<reference evidence="6 7" key="1">
    <citation type="submission" date="2015-04" db="EMBL/GenBank/DDBJ databases">
        <title>Complete genome sequence of Schizopora paradoxa KUC8140, a cosmopolitan wood degrader in East Asia.</title>
        <authorList>
            <consortium name="DOE Joint Genome Institute"/>
            <person name="Min B."/>
            <person name="Park H."/>
            <person name="Jang Y."/>
            <person name="Kim J.-J."/>
            <person name="Kim K.H."/>
            <person name="Pangilinan J."/>
            <person name="Lipzen A."/>
            <person name="Riley R."/>
            <person name="Grigoriev I.V."/>
            <person name="Spatafora J.W."/>
            <person name="Choi I.-G."/>
        </authorList>
    </citation>
    <scope>NUCLEOTIDE SEQUENCE [LARGE SCALE GENOMIC DNA]</scope>
    <source>
        <strain evidence="6 7">KUC8140</strain>
    </source>
</reference>
<evidence type="ECO:0000259" key="5">
    <source>
        <dbReference type="PROSITE" id="PS50127"/>
    </source>
</evidence>
<name>A0A0H2RX23_9AGAM</name>
<dbReference type="FunCoup" id="A0A0H2RX23">
    <property type="interactions" value="223"/>
</dbReference>
<dbReference type="AlphaFoldDB" id="A0A0H2RX23"/>
<dbReference type="PROSITE" id="PS50127">
    <property type="entry name" value="UBC_2"/>
    <property type="match status" value="1"/>
</dbReference>
<organism evidence="6 7">
    <name type="scientific">Schizopora paradoxa</name>
    <dbReference type="NCBI Taxonomy" id="27342"/>
    <lineage>
        <taxon>Eukaryota</taxon>
        <taxon>Fungi</taxon>
        <taxon>Dikarya</taxon>
        <taxon>Basidiomycota</taxon>
        <taxon>Agaricomycotina</taxon>
        <taxon>Agaricomycetes</taxon>
        <taxon>Hymenochaetales</taxon>
        <taxon>Schizoporaceae</taxon>
        <taxon>Schizopora</taxon>
    </lineage>
</organism>
<gene>
    <name evidence="6" type="ORF">SCHPADRAFT_869589</name>
</gene>
<proteinExistence type="inferred from homology"/>
<dbReference type="FunFam" id="3.10.110.10:FF:000051">
    <property type="entry name" value="ubiquitin-conjugating enzyme E2 R2-like"/>
    <property type="match status" value="1"/>
</dbReference>
<dbReference type="EMBL" id="KQ085914">
    <property type="protein sequence ID" value="KLO16605.1"/>
    <property type="molecule type" value="Genomic_DNA"/>
</dbReference>
<sequence length="175" mass="19785">MNSTSGTTNASNTLLLRRQLQELKKDPPESFSVGLIDDSNMFEWAVSIWGPDETLYEGAILKATLHFPPDFPLRPPKMKFKSEMWHPNIYKDGTVCISILHEPGEDVYGYEQADERWRPVLGVAAIIQSVLSMLTADQPNLESPANVDAAVQVRDDPKGYKRKVRRLAQKTLEEE</sequence>
<dbReference type="InterPro" id="IPR000608">
    <property type="entry name" value="UBC"/>
</dbReference>
<dbReference type="PROSITE" id="PS00183">
    <property type="entry name" value="UBC_1"/>
    <property type="match status" value="1"/>
</dbReference>
<dbReference type="InterPro" id="IPR050113">
    <property type="entry name" value="Ub_conjugating_enzyme"/>
</dbReference>
<accession>A0A0H2RX23</accession>
<dbReference type="SMART" id="SM00212">
    <property type="entry name" value="UBCc"/>
    <property type="match status" value="1"/>
</dbReference>
<evidence type="ECO:0000256" key="4">
    <source>
        <dbReference type="RuleBase" id="RU362109"/>
    </source>
</evidence>
<protein>
    <submittedName>
        <fullName evidence="6">Ubiquitin-conjugating enzyme</fullName>
    </submittedName>
</protein>
<dbReference type="SUPFAM" id="SSF54495">
    <property type="entry name" value="UBC-like"/>
    <property type="match status" value="1"/>
</dbReference>
<feature type="active site" description="Glycyl thioester intermediate" evidence="3">
    <location>
        <position position="96"/>
    </location>
</feature>
<dbReference type="Pfam" id="PF00179">
    <property type="entry name" value="UQ_con"/>
    <property type="match status" value="1"/>
</dbReference>
<evidence type="ECO:0000313" key="6">
    <source>
        <dbReference type="EMBL" id="KLO16605.1"/>
    </source>
</evidence>
<keyword evidence="2 4" id="KW-0833">Ubl conjugation pathway</keyword>
<dbReference type="PANTHER" id="PTHR24067">
    <property type="entry name" value="UBIQUITIN-CONJUGATING ENZYME E2"/>
    <property type="match status" value="1"/>
</dbReference>
<dbReference type="STRING" id="27342.A0A0H2RX23"/>
<dbReference type="Proteomes" id="UP000053477">
    <property type="component" value="Unassembled WGS sequence"/>
</dbReference>
<keyword evidence="4" id="KW-0067">ATP-binding</keyword>
<evidence type="ECO:0000256" key="3">
    <source>
        <dbReference type="PROSITE-ProRule" id="PRU10133"/>
    </source>
</evidence>
<dbReference type="InParanoid" id="A0A0H2RX23"/>
<dbReference type="InterPro" id="IPR016135">
    <property type="entry name" value="UBQ-conjugating_enzyme/RWD"/>
</dbReference>
<evidence type="ECO:0000256" key="2">
    <source>
        <dbReference type="ARBA" id="ARBA00022786"/>
    </source>
</evidence>
<dbReference type="GO" id="GO:0016740">
    <property type="term" value="F:transferase activity"/>
    <property type="evidence" value="ECO:0007669"/>
    <property type="project" value="UniProtKB-KW"/>
</dbReference>
<keyword evidence="4" id="KW-0547">Nucleotide-binding</keyword>
<dbReference type="OrthoDB" id="19692at2759"/>
<feature type="domain" description="UBC core" evidence="5">
    <location>
        <begin position="11"/>
        <end position="173"/>
    </location>
</feature>
<keyword evidence="7" id="KW-1185">Reference proteome</keyword>
<evidence type="ECO:0000256" key="1">
    <source>
        <dbReference type="ARBA" id="ARBA00022679"/>
    </source>
</evidence>
<dbReference type="GO" id="GO:0005524">
    <property type="term" value="F:ATP binding"/>
    <property type="evidence" value="ECO:0007669"/>
    <property type="project" value="UniProtKB-UniRule"/>
</dbReference>
<keyword evidence="1" id="KW-0808">Transferase</keyword>
<evidence type="ECO:0000313" key="7">
    <source>
        <dbReference type="Proteomes" id="UP000053477"/>
    </source>
</evidence>
<dbReference type="Gene3D" id="3.10.110.10">
    <property type="entry name" value="Ubiquitin Conjugating Enzyme"/>
    <property type="match status" value="1"/>
</dbReference>
<dbReference type="InterPro" id="IPR023313">
    <property type="entry name" value="UBQ-conjugating_AS"/>
</dbReference>